<evidence type="ECO:0000256" key="3">
    <source>
        <dbReference type="ARBA" id="ARBA00022771"/>
    </source>
</evidence>
<evidence type="ECO:0000256" key="4">
    <source>
        <dbReference type="ARBA" id="ARBA00022833"/>
    </source>
</evidence>
<keyword evidence="3" id="KW-0863">Zinc-finger</keyword>
<dbReference type="PANTHER" id="PTHR46481:SF10">
    <property type="entry name" value="ZINC FINGER BED DOMAIN-CONTAINING PROTEIN 39"/>
    <property type="match status" value="1"/>
</dbReference>
<dbReference type="PANTHER" id="PTHR46481">
    <property type="entry name" value="ZINC FINGER BED DOMAIN-CONTAINING PROTEIN 4"/>
    <property type="match status" value="1"/>
</dbReference>
<dbReference type="GO" id="GO:0005634">
    <property type="term" value="C:nucleus"/>
    <property type="evidence" value="ECO:0007669"/>
    <property type="project" value="UniProtKB-SubCell"/>
</dbReference>
<name>A0AAV4I017_9GAST</name>
<evidence type="ECO:0000256" key="5">
    <source>
        <dbReference type="ARBA" id="ARBA00023242"/>
    </source>
</evidence>
<keyword evidence="4" id="KW-0862">Zinc</keyword>
<dbReference type="Proteomes" id="UP000762676">
    <property type="component" value="Unassembled WGS sequence"/>
</dbReference>
<gene>
    <name evidence="6" type="ORF">ElyMa_004603500</name>
</gene>
<dbReference type="SUPFAM" id="SSF140996">
    <property type="entry name" value="Hermes dimerisation domain"/>
    <property type="match status" value="1"/>
</dbReference>
<evidence type="ECO:0000313" key="6">
    <source>
        <dbReference type="EMBL" id="GFS02291.1"/>
    </source>
</evidence>
<protein>
    <submittedName>
        <fullName evidence="6">Zinc finger BED domain-containing 4-like protein</fullName>
    </submittedName>
</protein>
<keyword evidence="2" id="KW-0479">Metal-binding</keyword>
<accession>A0AAV4I017</accession>
<evidence type="ECO:0000256" key="1">
    <source>
        <dbReference type="ARBA" id="ARBA00004123"/>
    </source>
</evidence>
<dbReference type="InterPro" id="IPR052035">
    <property type="entry name" value="ZnF_BED_domain_contain"/>
</dbReference>
<dbReference type="AlphaFoldDB" id="A0AAV4I017"/>
<dbReference type="GO" id="GO:0008270">
    <property type="term" value="F:zinc ion binding"/>
    <property type="evidence" value="ECO:0007669"/>
    <property type="project" value="UniProtKB-KW"/>
</dbReference>
<comment type="caution">
    <text evidence="6">The sequence shown here is derived from an EMBL/GenBank/DDBJ whole genome shotgun (WGS) entry which is preliminary data.</text>
</comment>
<keyword evidence="5" id="KW-0539">Nucleus</keyword>
<comment type="subcellular location">
    <subcellularLocation>
        <location evidence="1">Nucleus</location>
    </subcellularLocation>
</comment>
<keyword evidence="7" id="KW-1185">Reference proteome</keyword>
<reference evidence="6 7" key="1">
    <citation type="journal article" date="2021" name="Elife">
        <title>Chloroplast acquisition without the gene transfer in kleptoplastic sea slugs, Plakobranchus ocellatus.</title>
        <authorList>
            <person name="Maeda T."/>
            <person name="Takahashi S."/>
            <person name="Yoshida T."/>
            <person name="Shimamura S."/>
            <person name="Takaki Y."/>
            <person name="Nagai Y."/>
            <person name="Toyoda A."/>
            <person name="Suzuki Y."/>
            <person name="Arimoto A."/>
            <person name="Ishii H."/>
            <person name="Satoh N."/>
            <person name="Nishiyama T."/>
            <person name="Hasebe M."/>
            <person name="Maruyama T."/>
            <person name="Minagawa J."/>
            <person name="Obokata J."/>
            <person name="Shigenobu S."/>
        </authorList>
    </citation>
    <scope>NUCLEOTIDE SEQUENCE [LARGE SCALE GENOMIC DNA]</scope>
</reference>
<evidence type="ECO:0000256" key="2">
    <source>
        <dbReference type="ARBA" id="ARBA00022723"/>
    </source>
</evidence>
<evidence type="ECO:0000313" key="7">
    <source>
        <dbReference type="Proteomes" id="UP000762676"/>
    </source>
</evidence>
<dbReference type="EMBL" id="BMAT01009233">
    <property type="protein sequence ID" value="GFS02291.1"/>
    <property type="molecule type" value="Genomic_DNA"/>
</dbReference>
<organism evidence="6 7">
    <name type="scientific">Elysia marginata</name>
    <dbReference type="NCBI Taxonomy" id="1093978"/>
    <lineage>
        <taxon>Eukaryota</taxon>
        <taxon>Metazoa</taxon>
        <taxon>Spiralia</taxon>
        <taxon>Lophotrochozoa</taxon>
        <taxon>Mollusca</taxon>
        <taxon>Gastropoda</taxon>
        <taxon>Heterobranchia</taxon>
        <taxon>Euthyneura</taxon>
        <taxon>Panpulmonata</taxon>
        <taxon>Sacoglossa</taxon>
        <taxon>Placobranchoidea</taxon>
        <taxon>Plakobranchidae</taxon>
        <taxon>Elysia</taxon>
    </lineage>
</organism>
<sequence length="143" mass="16213">MSVHSVEYAEAAAERAKEDTTVTAAVPRTSSSRPTAELIQPTVLATFERRKPYDNASDRKRQIDLALVRLVVGDLQPFSVVEDRWFKNFVKVLDSRYQLPSRRTLTRSLIPELYTSEKARVKNLLDSAEAVSLTTDIWTSQKT</sequence>
<proteinExistence type="predicted"/>